<evidence type="ECO:0000256" key="1">
    <source>
        <dbReference type="SAM" id="MobiDB-lite"/>
    </source>
</evidence>
<feature type="compositionally biased region" description="Basic residues" evidence="1">
    <location>
        <begin position="10"/>
        <end position="37"/>
    </location>
</feature>
<feature type="compositionally biased region" description="Low complexity" evidence="1">
    <location>
        <begin position="52"/>
        <end position="61"/>
    </location>
</feature>
<dbReference type="HOGENOM" id="CLU_956644_0_0_1"/>
<dbReference type="InParanoid" id="A0A067Q0B3"/>
<accession>A0A067Q0B3</accession>
<evidence type="ECO:0000313" key="2">
    <source>
        <dbReference type="EMBL" id="KDQ56917.1"/>
    </source>
</evidence>
<feature type="compositionally biased region" description="Basic and acidic residues" evidence="1">
    <location>
        <begin position="206"/>
        <end position="222"/>
    </location>
</feature>
<proteinExistence type="predicted"/>
<name>A0A067Q0B3_9AGAM</name>
<reference evidence="3" key="1">
    <citation type="journal article" date="2014" name="Proc. Natl. Acad. Sci. U.S.A.">
        <title>Extensive sampling of basidiomycete genomes demonstrates inadequacy of the white-rot/brown-rot paradigm for wood decay fungi.</title>
        <authorList>
            <person name="Riley R."/>
            <person name="Salamov A.A."/>
            <person name="Brown D.W."/>
            <person name="Nagy L.G."/>
            <person name="Floudas D."/>
            <person name="Held B.W."/>
            <person name="Levasseur A."/>
            <person name="Lombard V."/>
            <person name="Morin E."/>
            <person name="Otillar R."/>
            <person name="Lindquist E.A."/>
            <person name="Sun H."/>
            <person name="LaButti K.M."/>
            <person name="Schmutz J."/>
            <person name="Jabbour D."/>
            <person name="Luo H."/>
            <person name="Baker S.E."/>
            <person name="Pisabarro A.G."/>
            <person name="Walton J.D."/>
            <person name="Blanchette R.A."/>
            <person name="Henrissat B."/>
            <person name="Martin F."/>
            <person name="Cullen D."/>
            <person name="Hibbett D.S."/>
            <person name="Grigoriev I.V."/>
        </authorList>
    </citation>
    <scope>NUCLEOTIDE SEQUENCE [LARGE SCALE GENOMIC DNA]</scope>
    <source>
        <strain evidence="3">MUCL 33604</strain>
    </source>
</reference>
<feature type="region of interest" description="Disordered" evidence="1">
    <location>
        <begin position="1"/>
        <end position="291"/>
    </location>
</feature>
<dbReference type="AlphaFoldDB" id="A0A067Q0B3"/>
<organism evidence="2 3">
    <name type="scientific">Jaapia argillacea MUCL 33604</name>
    <dbReference type="NCBI Taxonomy" id="933084"/>
    <lineage>
        <taxon>Eukaryota</taxon>
        <taxon>Fungi</taxon>
        <taxon>Dikarya</taxon>
        <taxon>Basidiomycota</taxon>
        <taxon>Agaricomycotina</taxon>
        <taxon>Agaricomycetes</taxon>
        <taxon>Agaricomycetidae</taxon>
        <taxon>Jaapiales</taxon>
        <taxon>Jaapiaceae</taxon>
        <taxon>Jaapia</taxon>
    </lineage>
</organism>
<keyword evidence="3" id="KW-1185">Reference proteome</keyword>
<dbReference type="Proteomes" id="UP000027265">
    <property type="component" value="Unassembled WGS sequence"/>
</dbReference>
<feature type="compositionally biased region" description="Low complexity" evidence="1">
    <location>
        <begin position="179"/>
        <end position="188"/>
    </location>
</feature>
<feature type="compositionally biased region" description="Basic and acidic residues" evidence="1">
    <location>
        <begin position="250"/>
        <end position="270"/>
    </location>
</feature>
<feature type="compositionally biased region" description="Polar residues" evidence="1">
    <location>
        <begin position="190"/>
        <end position="205"/>
    </location>
</feature>
<feature type="compositionally biased region" description="Basic and acidic residues" evidence="1">
    <location>
        <begin position="115"/>
        <end position="136"/>
    </location>
</feature>
<evidence type="ECO:0000313" key="3">
    <source>
        <dbReference type="Proteomes" id="UP000027265"/>
    </source>
</evidence>
<feature type="compositionally biased region" description="Acidic residues" evidence="1">
    <location>
        <begin position="42"/>
        <end position="51"/>
    </location>
</feature>
<sequence>MRDPSLTKGSRIKPKVTKKKIKTRQKVSAKAKGKRRAHELESEVEESDTESDSTGWSMSSSDRLRDNPTDESDLEVVPKGTNPIGGDSPAQGAETLKSPRKASGDNHPNVGSLESRQEPSGHNREKAESPQSEKAESLLQMEQQNSGQPAFRLFKRRRAEVFPAAQRMVPQDEKIQEVPPAGAEAPAPSTKPSPKFTRSQAAKSNLKQDKEQEGRMPMREPSARSSRSTLAKKRAEPPAKHPQHSTKAGRSKERKPQHSTKSGESKEMKSTHSKNKVSAAARNQGKTLVKS</sequence>
<gene>
    <name evidence="2" type="ORF">JAAARDRAFT_194864</name>
</gene>
<protein>
    <submittedName>
        <fullName evidence="2">Uncharacterized protein</fullName>
    </submittedName>
</protein>
<dbReference type="EMBL" id="KL197721">
    <property type="protein sequence ID" value="KDQ56917.1"/>
    <property type="molecule type" value="Genomic_DNA"/>
</dbReference>